<dbReference type="Proteomes" id="UP001341281">
    <property type="component" value="Chromosome 01"/>
</dbReference>
<feature type="compositionally biased region" description="Polar residues" evidence="1">
    <location>
        <begin position="172"/>
        <end position="182"/>
    </location>
</feature>
<name>A0AAQ3PNM3_PASNO</name>
<organism evidence="2 3">
    <name type="scientific">Paspalum notatum var. saurae</name>
    <dbReference type="NCBI Taxonomy" id="547442"/>
    <lineage>
        <taxon>Eukaryota</taxon>
        <taxon>Viridiplantae</taxon>
        <taxon>Streptophyta</taxon>
        <taxon>Embryophyta</taxon>
        <taxon>Tracheophyta</taxon>
        <taxon>Spermatophyta</taxon>
        <taxon>Magnoliopsida</taxon>
        <taxon>Liliopsida</taxon>
        <taxon>Poales</taxon>
        <taxon>Poaceae</taxon>
        <taxon>PACMAD clade</taxon>
        <taxon>Panicoideae</taxon>
        <taxon>Andropogonodae</taxon>
        <taxon>Paspaleae</taxon>
        <taxon>Paspalinae</taxon>
        <taxon>Paspalum</taxon>
    </lineage>
</organism>
<evidence type="ECO:0000256" key="1">
    <source>
        <dbReference type="SAM" id="MobiDB-lite"/>
    </source>
</evidence>
<sequence>MASREEARGWGLAWPTVARGNCTRSSPLSSIVADAYVGAKEKKKGRRGEGWTAVYPLLSSPGHPSHGHRRPYLPCHQPFLTAAHRPFPTAACRLFPARPYPSSPPPLRSPSSSAAAASSPPPSPRARAAVDAGDVSAGEAGDVSAGEANAADTSDADEGSSGDVSAGERECSASNASASSTGDVREGEDAAPAGEGAAIDGGGEVPTEALRGKTVAADCPCEEEHTQILGPAFMRAFRNAFQNLFQKPDFIVGIKLTFYLLLIVH</sequence>
<accession>A0AAQ3PNM3</accession>
<keyword evidence="3" id="KW-1185">Reference proteome</keyword>
<gene>
    <name evidence="2" type="ORF">U9M48_004860</name>
</gene>
<proteinExistence type="predicted"/>
<dbReference type="AlphaFoldDB" id="A0AAQ3PNM3"/>
<feature type="region of interest" description="Disordered" evidence="1">
    <location>
        <begin position="101"/>
        <end position="206"/>
    </location>
</feature>
<evidence type="ECO:0000313" key="2">
    <source>
        <dbReference type="EMBL" id="WVZ53980.1"/>
    </source>
</evidence>
<evidence type="ECO:0000313" key="3">
    <source>
        <dbReference type="Proteomes" id="UP001341281"/>
    </source>
</evidence>
<dbReference type="EMBL" id="CP144745">
    <property type="protein sequence ID" value="WVZ53980.1"/>
    <property type="molecule type" value="Genomic_DNA"/>
</dbReference>
<reference evidence="2 3" key="1">
    <citation type="submission" date="2024-02" db="EMBL/GenBank/DDBJ databases">
        <title>High-quality chromosome-scale genome assembly of Pensacola bahiagrass (Paspalum notatum Flugge var. saurae).</title>
        <authorList>
            <person name="Vega J.M."/>
            <person name="Podio M."/>
            <person name="Orjuela J."/>
            <person name="Siena L.A."/>
            <person name="Pessino S.C."/>
            <person name="Combes M.C."/>
            <person name="Mariac C."/>
            <person name="Albertini E."/>
            <person name="Pupilli F."/>
            <person name="Ortiz J.P.A."/>
            <person name="Leblanc O."/>
        </authorList>
    </citation>
    <scope>NUCLEOTIDE SEQUENCE [LARGE SCALE GENOMIC DNA]</scope>
    <source>
        <strain evidence="2">R1</strain>
        <tissue evidence="2">Leaf</tissue>
    </source>
</reference>
<feature type="compositionally biased region" description="Low complexity" evidence="1">
    <location>
        <begin position="109"/>
        <end position="118"/>
    </location>
</feature>
<protein>
    <submittedName>
        <fullName evidence="2">Uncharacterized protein</fullName>
    </submittedName>
</protein>